<dbReference type="KEGG" id="muo:115460837"/>
<evidence type="ECO:0000313" key="3">
    <source>
        <dbReference type="RefSeq" id="XP_030046369.1"/>
    </source>
</evidence>
<accession>A0A6P7X867</accession>
<dbReference type="RefSeq" id="XP_030046369.1">
    <property type="nucleotide sequence ID" value="XM_030190509.1"/>
</dbReference>
<dbReference type="OrthoDB" id="9886994at2759"/>
<dbReference type="Pfam" id="PF05699">
    <property type="entry name" value="Dimer_Tnp_hAT"/>
    <property type="match status" value="1"/>
</dbReference>
<reference evidence="3" key="1">
    <citation type="submission" date="2025-08" db="UniProtKB">
        <authorList>
            <consortium name="RefSeq"/>
        </authorList>
    </citation>
    <scope>IDENTIFICATION</scope>
</reference>
<sequence length="623" mass="71204">MKISKEWANNEITYFGETRQQQLTSLRKKLFDHKESSSHKAALKLVAEANKEVLENVCIKSIGREKEITAKIFRTAYKVVKKNQCFNNFEAEIDVQELNGLDMGHILHSTNACINIVHHISSGMRKNLFQKIVNSKCKISLIIDEGTTLSQKSTLIVYVRVFITDCGMPEPVNLFLDLIELPDVTAKGIFSSLLHNLNSIGMTEEYLQDYLVSVACDGANVMLGARGGVKKLLKDKFPSVLVWHCANHRLELSVHDAVKAVSGINRFKSFIDKLYVLYHASPKNGRELQLCANTLDIQLLKIGRILSTRWVASSFRSVSAVWQDYEALVLHFEEAKKDCTRDSKDRSMYDGLQRKITSVEFVLDLGLMCDALQELSELSLDLQERNMDLYRANNKIKSLIQIFEERKQNPGPYYKTSITAASRLIFKGTALHRKDRKDDPPICPDAFYENLKIFIAKRLLDDEEADLPKWAKVLDPKQWPEDIQKHLTFGETEIRNLSKRFHLNERAMIHGFREYLSEKTIPDKLLPLKLTLDTIPISSSECERGFSQMNLIVTPSRSSLLVTTISALMFIKIVGPPLTQFDPTKYVQSWMLRGHRSAIDTRSKQRNRDTEPIPGMTQIWSCM</sequence>
<name>A0A6P7X867_9AMPH</name>
<evidence type="ECO:0000313" key="2">
    <source>
        <dbReference type="Proteomes" id="UP000515156"/>
    </source>
</evidence>
<protein>
    <submittedName>
        <fullName evidence="3">E3 SUMO-protein ligase KIAA1586-like</fullName>
    </submittedName>
</protein>
<organism evidence="2 3">
    <name type="scientific">Microcaecilia unicolor</name>
    <dbReference type="NCBI Taxonomy" id="1415580"/>
    <lineage>
        <taxon>Eukaryota</taxon>
        <taxon>Metazoa</taxon>
        <taxon>Chordata</taxon>
        <taxon>Craniata</taxon>
        <taxon>Vertebrata</taxon>
        <taxon>Euteleostomi</taxon>
        <taxon>Amphibia</taxon>
        <taxon>Gymnophiona</taxon>
        <taxon>Siphonopidae</taxon>
        <taxon>Microcaecilia</taxon>
    </lineage>
</organism>
<dbReference type="SUPFAM" id="SSF53098">
    <property type="entry name" value="Ribonuclease H-like"/>
    <property type="match status" value="1"/>
</dbReference>
<feature type="domain" description="HAT C-terminal dimerisation" evidence="1">
    <location>
        <begin position="534"/>
        <end position="572"/>
    </location>
</feature>
<dbReference type="GO" id="GO:0046983">
    <property type="term" value="F:protein dimerization activity"/>
    <property type="evidence" value="ECO:0007669"/>
    <property type="project" value="InterPro"/>
</dbReference>
<dbReference type="GeneID" id="115460837"/>
<dbReference type="InterPro" id="IPR012337">
    <property type="entry name" value="RNaseH-like_sf"/>
</dbReference>
<proteinExistence type="predicted"/>
<dbReference type="PANTHER" id="PTHR46880">
    <property type="entry name" value="RAS-ASSOCIATING DOMAIN-CONTAINING PROTEIN"/>
    <property type="match status" value="1"/>
</dbReference>
<dbReference type="InParanoid" id="A0A6P7X867"/>
<dbReference type="AlphaFoldDB" id="A0A6P7X867"/>
<gene>
    <name evidence="3" type="primary">LOC115460837</name>
</gene>
<dbReference type="InterPro" id="IPR008906">
    <property type="entry name" value="HATC_C_dom"/>
</dbReference>
<keyword evidence="2" id="KW-1185">Reference proteome</keyword>
<dbReference type="Proteomes" id="UP000515156">
    <property type="component" value="Chromosome 1"/>
</dbReference>
<evidence type="ECO:0000259" key="1">
    <source>
        <dbReference type="Pfam" id="PF05699"/>
    </source>
</evidence>
<dbReference type="PANTHER" id="PTHR46880:SF8">
    <property type="entry name" value="E3 SUMO-PROTEIN LIGASE KIAA1586"/>
    <property type="match status" value="1"/>
</dbReference>